<evidence type="ECO:0000256" key="3">
    <source>
        <dbReference type="ARBA" id="ARBA00022670"/>
    </source>
</evidence>
<dbReference type="Gene3D" id="2.40.10.10">
    <property type="entry name" value="Trypsin-like serine proteases"/>
    <property type="match status" value="2"/>
</dbReference>
<organism evidence="10 11">
    <name type="scientific">Popillia japonica</name>
    <name type="common">Japanese beetle</name>
    <dbReference type="NCBI Taxonomy" id="7064"/>
    <lineage>
        <taxon>Eukaryota</taxon>
        <taxon>Metazoa</taxon>
        <taxon>Ecdysozoa</taxon>
        <taxon>Arthropoda</taxon>
        <taxon>Hexapoda</taxon>
        <taxon>Insecta</taxon>
        <taxon>Pterygota</taxon>
        <taxon>Neoptera</taxon>
        <taxon>Endopterygota</taxon>
        <taxon>Coleoptera</taxon>
        <taxon>Polyphaga</taxon>
        <taxon>Scarabaeiformia</taxon>
        <taxon>Scarabaeidae</taxon>
        <taxon>Rutelinae</taxon>
        <taxon>Popillia</taxon>
    </lineage>
</organism>
<dbReference type="FunFam" id="2.40.10.10:FF:000034">
    <property type="entry name" value="Eupolytin"/>
    <property type="match status" value="1"/>
</dbReference>
<dbReference type="PANTHER" id="PTHR24264:SF65">
    <property type="entry name" value="SRCR DOMAIN-CONTAINING PROTEIN"/>
    <property type="match status" value="1"/>
</dbReference>
<evidence type="ECO:0000313" key="11">
    <source>
        <dbReference type="Proteomes" id="UP001458880"/>
    </source>
</evidence>
<evidence type="ECO:0000256" key="1">
    <source>
        <dbReference type="ARBA" id="ARBA00004613"/>
    </source>
</evidence>
<dbReference type="GO" id="GO:0004252">
    <property type="term" value="F:serine-type endopeptidase activity"/>
    <property type="evidence" value="ECO:0007669"/>
    <property type="project" value="InterPro"/>
</dbReference>
<dbReference type="InterPro" id="IPR043504">
    <property type="entry name" value="Peptidase_S1_PA_chymotrypsin"/>
</dbReference>
<dbReference type="GO" id="GO:0006508">
    <property type="term" value="P:proteolysis"/>
    <property type="evidence" value="ECO:0007669"/>
    <property type="project" value="UniProtKB-KW"/>
</dbReference>
<reference evidence="10 11" key="1">
    <citation type="journal article" date="2024" name="BMC Genomics">
        <title>De novo assembly and annotation of Popillia japonica's genome with initial clues to its potential as an invasive pest.</title>
        <authorList>
            <person name="Cucini C."/>
            <person name="Boschi S."/>
            <person name="Funari R."/>
            <person name="Cardaioli E."/>
            <person name="Iannotti N."/>
            <person name="Marturano G."/>
            <person name="Paoli F."/>
            <person name="Bruttini M."/>
            <person name="Carapelli A."/>
            <person name="Frati F."/>
            <person name="Nardi F."/>
        </authorList>
    </citation>
    <scope>NUCLEOTIDE SEQUENCE [LARGE SCALE GENOMIC DNA]</scope>
    <source>
        <strain evidence="10">DMR45628</strain>
    </source>
</reference>
<comment type="subcellular location">
    <subcellularLocation>
        <location evidence="1">Secreted</location>
    </subcellularLocation>
</comment>
<dbReference type="Pfam" id="PF00089">
    <property type="entry name" value="Trypsin"/>
    <property type="match status" value="1"/>
</dbReference>
<dbReference type="PANTHER" id="PTHR24264">
    <property type="entry name" value="TRYPSIN-RELATED"/>
    <property type="match status" value="1"/>
</dbReference>
<sequence length="280" mass="30119">MKSLLVVLASLILAQARIDLSQIKSQELDSSLLPRVPNHFGQFSGKIVGGAEVERNSIPYQVALILTHPQYTFLCGGSLISRRFVLTAAHCVEDVISGEVILGAHRYEEIEEGQVRVQATKFHIHSGWNASFFINDIATIELDEEVELSDKIQLINLPSRADASNTFANERGRVSGWGIYSDEAGTLSPVLRAVDVYVMTNSDCNDLLGVIQPSHVCIAGTGGVGSCGGDSGGPFVVGDKLIGQVSFGVVLGCELGWPSVFTRITSFLDWIEANSDVVIA</sequence>
<dbReference type="InterPro" id="IPR009003">
    <property type="entry name" value="Peptidase_S1_PA"/>
</dbReference>
<dbReference type="InterPro" id="IPR050127">
    <property type="entry name" value="Serine_Proteases_S1"/>
</dbReference>
<evidence type="ECO:0000256" key="7">
    <source>
        <dbReference type="RuleBase" id="RU363034"/>
    </source>
</evidence>
<dbReference type="GO" id="GO:0005615">
    <property type="term" value="C:extracellular space"/>
    <property type="evidence" value="ECO:0007669"/>
    <property type="project" value="TreeGrafter"/>
</dbReference>
<feature type="domain" description="Peptidase S1" evidence="9">
    <location>
        <begin position="47"/>
        <end position="276"/>
    </location>
</feature>
<dbReference type="InterPro" id="IPR001254">
    <property type="entry name" value="Trypsin_dom"/>
</dbReference>
<keyword evidence="5 7" id="KW-0720">Serine protease</keyword>
<dbReference type="SUPFAM" id="SSF50494">
    <property type="entry name" value="Trypsin-like serine proteases"/>
    <property type="match status" value="1"/>
</dbReference>
<evidence type="ECO:0000313" key="10">
    <source>
        <dbReference type="EMBL" id="KAK9720325.1"/>
    </source>
</evidence>
<evidence type="ECO:0000256" key="5">
    <source>
        <dbReference type="ARBA" id="ARBA00022825"/>
    </source>
</evidence>
<dbReference type="EMBL" id="JASPKY010000211">
    <property type="protein sequence ID" value="KAK9720325.1"/>
    <property type="molecule type" value="Genomic_DNA"/>
</dbReference>
<evidence type="ECO:0000256" key="2">
    <source>
        <dbReference type="ARBA" id="ARBA00022525"/>
    </source>
</evidence>
<dbReference type="Proteomes" id="UP001458880">
    <property type="component" value="Unassembled WGS sequence"/>
</dbReference>
<protein>
    <submittedName>
        <fullName evidence="10">Trypsin</fullName>
    </submittedName>
</protein>
<evidence type="ECO:0000256" key="6">
    <source>
        <dbReference type="ARBA" id="ARBA00023157"/>
    </source>
</evidence>
<evidence type="ECO:0000256" key="4">
    <source>
        <dbReference type="ARBA" id="ARBA00022801"/>
    </source>
</evidence>
<comment type="caution">
    <text evidence="10">The sequence shown here is derived from an EMBL/GenBank/DDBJ whole genome shotgun (WGS) entry which is preliminary data.</text>
</comment>
<keyword evidence="8" id="KW-0732">Signal</keyword>
<dbReference type="CDD" id="cd00190">
    <property type="entry name" value="Tryp_SPc"/>
    <property type="match status" value="1"/>
</dbReference>
<keyword evidence="2" id="KW-0964">Secreted</keyword>
<dbReference type="PROSITE" id="PS00134">
    <property type="entry name" value="TRYPSIN_HIS"/>
    <property type="match status" value="1"/>
</dbReference>
<dbReference type="SMART" id="SM00020">
    <property type="entry name" value="Tryp_SPc"/>
    <property type="match status" value="1"/>
</dbReference>
<evidence type="ECO:0000256" key="8">
    <source>
        <dbReference type="SAM" id="SignalP"/>
    </source>
</evidence>
<dbReference type="AlphaFoldDB" id="A0AAW1KMQ5"/>
<dbReference type="InterPro" id="IPR033116">
    <property type="entry name" value="TRYPSIN_SER"/>
</dbReference>
<dbReference type="PROSITE" id="PS00135">
    <property type="entry name" value="TRYPSIN_SER"/>
    <property type="match status" value="1"/>
</dbReference>
<feature type="chain" id="PRO_5043564865" evidence="8">
    <location>
        <begin position="17"/>
        <end position="280"/>
    </location>
</feature>
<name>A0AAW1KMQ5_POPJA</name>
<dbReference type="InterPro" id="IPR001314">
    <property type="entry name" value="Peptidase_S1A"/>
</dbReference>
<gene>
    <name evidence="10" type="ORF">QE152_g22151</name>
</gene>
<keyword evidence="6" id="KW-1015">Disulfide bond</keyword>
<dbReference type="PRINTS" id="PR00722">
    <property type="entry name" value="CHYMOTRYPSIN"/>
</dbReference>
<keyword evidence="11" id="KW-1185">Reference proteome</keyword>
<accession>A0AAW1KMQ5</accession>
<dbReference type="InterPro" id="IPR018114">
    <property type="entry name" value="TRYPSIN_HIS"/>
</dbReference>
<dbReference type="PROSITE" id="PS50240">
    <property type="entry name" value="TRYPSIN_DOM"/>
    <property type="match status" value="1"/>
</dbReference>
<keyword evidence="4 7" id="KW-0378">Hydrolase</keyword>
<evidence type="ECO:0000259" key="9">
    <source>
        <dbReference type="PROSITE" id="PS50240"/>
    </source>
</evidence>
<feature type="signal peptide" evidence="8">
    <location>
        <begin position="1"/>
        <end position="16"/>
    </location>
</feature>
<proteinExistence type="predicted"/>
<keyword evidence="3 7" id="KW-0645">Protease</keyword>